<keyword evidence="3" id="KW-1133">Transmembrane helix</keyword>
<proteinExistence type="predicted"/>
<accession>A0A8I1MTY0</accession>
<sequence length="1251" mass="136971">MLEKTRPATRDPLHISPDDPQRSRLFPRGALLGLGLLCAATLALVYPGQNLMRLLSTSADDGLAIDYLRHLVDLRGGNIDLRLMLAQRYMHIGKSQQALDTLRSVHTPQADALRLQIWKARWFDARALGHATEEAQARQALSALLQRTQPANFNEWRDTLVLLQGLDEPQAVQRLTGMVTRFLPLPPAAALQAARLLVGVHAEPLAAQVLFATAKTRVTEAEREQLIEQAARALLASGDPTQAYRQTAAALGSGAVAPQMAWFMVKLALGANQPAEAGDWLRKAVDLDLPAAALGKALTPAQRELAWQVLLAGGDLRGAVHIADAALAQQPGSRTWAERRAQVLEWSGQPDAAMQQWIALLRAEFTRHALDELRRLALALHSSSGLDAYWEQRAAHTTLTTDEWLQYAQALEVRGHPEKAVSILRQAAVKQPEVLTSLAWLLGNMGEVDTSLATYAEALKRGALSLRGSIDYAIALLQNGQFEQARQTLEQTQHLPDDTPCRSTPAAAVITDGSAAAQTPRCNDVDLLAAHQGLLGDIAWDMGEQRSAQSAYGSIWNNPQLRDRIKPYQLQRFIMLTQKSQGDAAALRLLPQAWAKAPSEALALLWLQSLVRQPSAQGIAEWERVVLGSAAGAPLRQQPQMYAARAQVWRALGRTDRALADLHEALRLSPGNTDNQIALLWMLIDVNQLDALRQDVALYSRSLQGLPDGLDVLSAAAQTLGDNAAAVRYGQQLYPRKKTDALWLLNYGDLLAQAGDSRRAQAAYNQSWALLQKAAASGKKSEDKTTDQDLNALLARLRLSHARLDGAGQQALLGQLRDKLRSGDLTGPQTLQANAAIADWLLRLDTNSAARWWLARRVLTPAARQSIELQMALRAGDREAVNRLLQQGAARHLLPQDRAEAERVAGRPLQALATAEKVLETAAERGQDNPALRALARQTAEQQLALAHRATVTLEHRQIDNVIRQGPVLRLALQLGGQWRLQAQASRQSMHSNNTAALVGVPSTWSDAELGLQWQGERSQLGGTLTHNTAVGRLSGWRIEGGTQLPGQVRAQLEAEHNAVADESGPLQIAGARDRLALRLSRDFGRMWANVSTAVMSYDTRRGNPLGHGASTQFELGFWFRRSEPDLSVKLLGYSNQFSANAGPPLPDYAPLVPGGAAPNAAFFIPAGDDVYGLGFGFNMAHNDTYTRRWMPYAEVDVLQSRRLGLTNNLNLGLHGPVFGPDQLSLSYQRQQNTSGLNRQWSLQYRLWFGR</sequence>
<reference evidence="5" key="1">
    <citation type="submission" date="2021-02" db="EMBL/GenBank/DDBJ databases">
        <title>Thiocyanate and organic carbon inputs drive convergent selection for specific autotrophic Afipia and Thiobacillus strains within complex microbiomes.</title>
        <authorList>
            <person name="Huddy R.J."/>
            <person name="Sachdeva R."/>
            <person name="Kadzinga F."/>
            <person name="Kantor R.S."/>
            <person name="Harrison S.T.L."/>
            <person name="Banfield J.F."/>
        </authorList>
    </citation>
    <scope>NUCLEOTIDE SEQUENCE</scope>
    <source>
        <strain evidence="5">SCN18_13_7_16_R3_B_64_19</strain>
    </source>
</reference>
<comment type="caution">
    <text evidence="5">The sequence shown here is derived from an EMBL/GenBank/DDBJ whole genome shotgun (WGS) entry which is preliminary data.</text>
</comment>
<dbReference type="InterPro" id="IPR057306">
    <property type="entry name" value="B-barrel_PelB_C"/>
</dbReference>
<keyword evidence="3" id="KW-0472">Membrane</keyword>
<feature type="transmembrane region" description="Helical" evidence="3">
    <location>
        <begin position="30"/>
        <end position="48"/>
    </location>
</feature>
<dbReference type="Pfam" id="PF24604">
    <property type="entry name" value="B-barrel_PelB_C"/>
    <property type="match status" value="1"/>
</dbReference>
<gene>
    <name evidence="5" type="ORF">J0I24_02055</name>
</gene>
<dbReference type="Gene3D" id="1.25.40.10">
    <property type="entry name" value="Tetratricopeptide repeat domain"/>
    <property type="match status" value="3"/>
</dbReference>
<dbReference type="RefSeq" id="WP_276727329.1">
    <property type="nucleotide sequence ID" value="NZ_JAFKMR010000010.1"/>
</dbReference>
<organism evidence="5 6">
    <name type="scientific">Thiomonas arsenitoxydans (strain DSM 22701 / CIP 110005 / 3As)</name>
    <dbReference type="NCBI Taxonomy" id="426114"/>
    <lineage>
        <taxon>Bacteria</taxon>
        <taxon>Pseudomonadati</taxon>
        <taxon>Pseudomonadota</taxon>
        <taxon>Betaproteobacteria</taxon>
        <taxon>Burkholderiales</taxon>
        <taxon>Thiomonas</taxon>
    </lineage>
</organism>
<dbReference type="InterPro" id="IPR019734">
    <property type="entry name" value="TPR_rpt"/>
</dbReference>
<evidence type="ECO:0000256" key="1">
    <source>
        <dbReference type="PROSITE-ProRule" id="PRU00339"/>
    </source>
</evidence>
<dbReference type="EMBL" id="JAFKMR010000010">
    <property type="protein sequence ID" value="MBN8743069.1"/>
    <property type="molecule type" value="Genomic_DNA"/>
</dbReference>
<feature type="region of interest" description="Disordered" evidence="2">
    <location>
        <begin position="1"/>
        <end position="21"/>
    </location>
</feature>
<dbReference type="Pfam" id="PF13429">
    <property type="entry name" value="TPR_15"/>
    <property type="match status" value="1"/>
</dbReference>
<dbReference type="SMART" id="SM00028">
    <property type="entry name" value="TPR"/>
    <property type="match status" value="2"/>
</dbReference>
<feature type="repeat" description="TPR" evidence="1">
    <location>
        <begin position="639"/>
        <end position="672"/>
    </location>
</feature>
<protein>
    <submittedName>
        <fullName evidence="5">Tetratricopeptide repeat protein</fullName>
    </submittedName>
</protein>
<keyword evidence="3" id="KW-0812">Transmembrane</keyword>
<evidence type="ECO:0000259" key="4">
    <source>
        <dbReference type="Pfam" id="PF24604"/>
    </source>
</evidence>
<evidence type="ECO:0000256" key="3">
    <source>
        <dbReference type="SAM" id="Phobius"/>
    </source>
</evidence>
<dbReference type="InterPro" id="IPR011990">
    <property type="entry name" value="TPR-like_helical_dom_sf"/>
</dbReference>
<keyword evidence="1" id="KW-0802">TPR repeat</keyword>
<dbReference type="PROSITE" id="PS50005">
    <property type="entry name" value="TPR"/>
    <property type="match status" value="1"/>
</dbReference>
<feature type="domain" description="PelB C-terminal" evidence="4">
    <location>
        <begin position="945"/>
        <end position="1247"/>
    </location>
</feature>
<dbReference type="Proteomes" id="UP000664800">
    <property type="component" value="Unassembled WGS sequence"/>
</dbReference>
<dbReference type="SUPFAM" id="SSF48452">
    <property type="entry name" value="TPR-like"/>
    <property type="match status" value="2"/>
</dbReference>
<dbReference type="AlphaFoldDB" id="A0A8I1MTY0"/>
<evidence type="ECO:0000313" key="6">
    <source>
        <dbReference type="Proteomes" id="UP000664800"/>
    </source>
</evidence>
<evidence type="ECO:0000313" key="5">
    <source>
        <dbReference type="EMBL" id="MBN8743069.1"/>
    </source>
</evidence>
<evidence type="ECO:0000256" key="2">
    <source>
        <dbReference type="SAM" id="MobiDB-lite"/>
    </source>
</evidence>
<name>A0A8I1MTY0_THIA3</name>